<keyword evidence="1" id="KW-0732">Signal</keyword>
<evidence type="ECO:0000256" key="1">
    <source>
        <dbReference type="SAM" id="SignalP"/>
    </source>
</evidence>
<name>A0A521DCX3_9RHOB</name>
<dbReference type="Proteomes" id="UP000316030">
    <property type="component" value="Unassembled WGS sequence"/>
</dbReference>
<keyword evidence="3" id="KW-1185">Reference proteome</keyword>
<reference evidence="2 3" key="1">
    <citation type="submission" date="2017-05" db="EMBL/GenBank/DDBJ databases">
        <authorList>
            <person name="Varghese N."/>
            <person name="Submissions S."/>
        </authorList>
    </citation>
    <scope>NUCLEOTIDE SEQUENCE [LARGE SCALE GENOMIC DNA]</scope>
    <source>
        <strain evidence="2 3">DSM 29506</strain>
    </source>
</reference>
<protein>
    <submittedName>
        <fullName evidence="2">Uncharacterized protein</fullName>
    </submittedName>
</protein>
<evidence type="ECO:0000313" key="2">
    <source>
        <dbReference type="EMBL" id="SMO69486.1"/>
    </source>
</evidence>
<organism evidence="2 3">
    <name type="scientific">Thalassovita litoralis</name>
    <dbReference type="NCBI Taxonomy" id="1010611"/>
    <lineage>
        <taxon>Bacteria</taxon>
        <taxon>Pseudomonadati</taxon>
        <taxon>Pseudomonadota</taxon>
        <taxon>Alphaproteobacteria</taxon>
        <taxon>Rhodobacterales</taxon>
        <taxon>Roseobacteraceae</taxon>
        <taxon>Thalassovita</taxon>
    </lineage>
</organism>
<sequence length="107" mass="11213">MRGFLALLAISLFALLWPPHQGAASPMDMGAITSHAMQDCADCMDMDAETNPCTHGIACGAGLILVGPVFVPIPMDIPMVWPVWRGISLVGFGPGPGVPPPKPVFFA</sequence>
<dbReference type="EMBL" id="FXTO01000010">
    <property type="protein sequence ID" value="SMO69486.1"/>
    <property type="molecule type" value="Genomic_DNA"/>
</dbReference>
<dbReference type="AlphaFoldDB" id="A0A521DCX3"/>
<proteinExistence type="predicted"/>
<gene>
    <name evidence="2" type="ORF">SAMN06265173_11041</name>
</gene>
<dbReference type="RefSeq" id="WP_142493218.1">
    <property type="nucleotide sequence ID" value="NZ_FXTO01000010.1"/>
</dbReference>
<accession>A0A521DCX3</accession>
<evidence type="ECO:0000313" key="3">
    <source>
        <dbReference type="Proteomes" id="UP000316030"/>
    </source>
</evidence>
<feature type="chain" id="PRO_5022072507" evidence="1">
    <location>
        <begin position="24"/>
        <end position="107"/>
    </location>
</feature>
<feature type="signal peptide" evidence="1">
    <location>
        <begin position="1"/>
        <end position="23"/>
    </location>
</feature>